<dbReference type="EMBL" id="JRKI01000009">
    <property type="protein sequence ID" value="KIZ18395.1"/>
    <property type="molecule type" value="Genomic_DNA"/>
</dbReference>
<name>A0A0D7CRA8_9ACTN</name>
<evidence type="ECO:0000313" key="2">
    <source>
        <dbReference type="EMBL" id="KIZ18395.1"/>
    </source>
</evidence>
<dbReference type="Proteomes" id="UP000032458">
    <property type="component" value="Unassembled WGS sequence"/>
</dbReference>
<dbReference type="RefSeq" id="WP_030067961.1">
    <property type="nucleotide sequence ID" value="NZ_JRKI01000009.1"/>
</dbReference>
<dbReference type="InterPro" id="IPR053141">
    <property type="entry name" value="Mycobact_SerProt_Inhib_Rv3364c"/>
</dbReference>
<dbReference type="PANTHER" id="PTHR36222">
    <property type="entry name" value="SERINE PROTEASE INHIBITOR RV3364C"/>
    <property type="match status" value="1"/>
</dbReference>
<dbReference type="Pfam" id="PF03259">
    <property type="entry name" value="Robl_LC7"/>
    <property type="match status" value="1"/>
</dbReference>
<evidence type="ECO:0000259" key="1">
    <source>
        <dbReference type="SMART" id="SM00960"/>
    </source>
</evidence>
<dbReference type="SUPFAM" id="SSF103196">
    <property type="entry name" value="Roadblock/LC7 domain"/>
    <property type="match status" value="1"/>
</dbReference>
<gene>
    <name evidence="2" type="ORF">SNA_07140</name>
</gene>
<protein>
    <submittedName>
        <fullName evidence="2">Dynein regulation protein LC7</fullName>
    </submittedName>
</protein>
<dbReference type="Gene3D" id="3.30.450.30">
    <property type="entry name" value="Dynein light chain 2a, cytoplasmic"/>
    <property type="match status" value="1"/>
</dbReference>
<dbReference type="PANTHER" id="PTHR36222:SF1">
    <property type="entry name" value="SERINE PROTEASE INHIBITOR RV3364C"/>
    <property type="match status" value="1"/>
</dbReference>
<organism evidence="2 3">
    <name type="scientific">Streptomyces natalensis ATCC 27448</name>
    <dbReference type="NCBI Taxonomy" id="1240678"/>
    <lineage>
        <taxon>Bacteria</taxon>
        <taxon>Bacillati</taxon>
        <taxon>Actinomycetota</taxon>
        <taxon>Actinomycetes</taxon>
        <taxon>Kitasatosporales</taxon>
        <taxon>Streptomycetaceae</taxon>
        <taxon>Streptomyces</taxon>
    </lineage>
</organism>
<dbReference type="PATRIC" id="fig|1240678.4.peg.1497"/>
<sequence>MNTPAPARRRSIEDKSWVLAPLLELPHVIHAAVISGDGFIEGCSPGLQRDAAEGVAAMMSALQGAGRAVTAAFTEQQDARLRQTVIESEEGWVFAIPAGENTCLAVFAAPEVNMGVVAHHMQVQVSTLGAKVMNSPARDLGNSA</sequence>
<comment type="caution">
    <text evidence="2">The sequence shown here is derived from an EMBL/GenBank/DDBJ whole genome shotgun (WGS) entry which is preliminary data.</text>
</comment>
<keyword evidence="3" id="KW-1185">Reference proteome</keyword>
<evidence type="ECO:0000313" key="3">
    <source>
        <dbReference type="Proteomes" id="UP000032458"/>
    </source>
</evidence>
<dbReference type="InterPro" id="IPR004942">
    <property type="entry name" value="Roadblock/LAMTOR2_dom"/>
</dbReference>
<feature type="domain" description="Roadblock/LAMTOR2" evidence="1">
    <location>
        <begin position="16"/>
        <end position="108"/>
    </location>
</feature>
<reference evidence="2 3" key="1">
    <citation type="submission" date="2014-09" db="EMBL/GenBank/DDBJ databases">
        <title>Draft genome sequence of Streptomyces natalensis ATCC 27448, producer of the antifungal pimaricin.</title>
        <authorList>
            <person name="Mendes M.V."/>
            <person name="Beites T."/>
            <person name="Pires S."/>
            <person name="Santos C.L."/>
            <person name="Moradas-Ferreira P."/>
        </authorList>
    </citation>
    <scope>NUCLEOTIDE SEQUENCE [LARGE SCALE GENOMIC DNA]</scope>
    <source>
        <strain evidence="2 3">ATCC 27448</strain>
    </source>
</reference>
<accession>A0A0D7CRA8</accession>
<dbReference type="AlphaFoldDB" id="A0A0D7CRA8"/>
<proteinExistence type="predicted"/>
<dbReference type="SMART" id="SM00960">
    <property type="entry name" value="Robl_LC7"/>
    <property type="match status" value="1"/>
</dbReference>